<evidence type="ECO:0000313" key="1">
    <source>
        <dbReference type="EMBL" id="BBX74649.1"/>
    </source>
</evidence>
<proteinExistence type="predicted"/>
<accession>A0A7I7MTU1</accession>
<sequence length="87" mass="9835">MCYGRLRHLVSYLPTQPGYHTRIKAAAPLINKTLLYLATRCLSWFDELRLVDGTPIPCGTWPRPVQDRETFGAGRLGETDSAKWSCP</sequence>
<keyword evidence="2" id="KW-1185">Reference proteome</keyword>
<dbReference type="KEGG" id="mshj:MSHI_25550"/>
<gene>
    <name evidence="1" type="ORF">MSHI_25550</name>
</gene>
<dbReference type="AlphaFoldDB" id="A0A7I7MTU1"/>
<dbReference type="EMBL" id="AP022575">
    <property type="protein sequence ID" value="BBX74649.1"/>
    <property type="molecule type" value="Genomic_DNA"/>
</dbReference>
<dbReference type="Proteomes" id="UP000467236">
    <property type="component" value="Chromosome"/>
</dbReference>
<organism evidence="1 2">
    <name type="scientific">Mycobacterium shinjukuense</name>
    <dbReference type="NCBI Taxonomy" id="398694"/>
    <lineage>
        <taxon>Bacteria</taxon>
        <taxon>Bacillati</taxon>
        <taxon>Actinomycetota</taxon>
        <taxon>Actinomycetes</taxon>
        <taxon>Mycobacteriales</taxon>
        <taxon>Mycobacteriaceae</taxon>
        <taxon>Mycobacterium</taxon>
    </lineage>
</organism>
<evidence type="ECO:0008006" key="3">
    <source>
        <dbReference type="Google" id="ProtNLM"/>
    </source>
</evidence>
<name>A0A7I7MTU1_9MYCO</name>
<evidence type="ECO:0000313" key="2">
    <source>
        <dbReference type="Proteomes" id="UP000467236"/>
    </source>
</evidence>
<protein>
    <recommendedName>
        <fullName evidence="3">Transposase</fullName>
    </recommendedName>
</protein>
<reference evidence="1 2" key="1">
    <citation type="journal article" date="2019" name="Emerg. Microbes Infect.">
        <title>Comprehensive subspecies identification of 175 nontuberculous mycobacteria species based on 7547 genomic profiles.</title>
        <authorList>
            <person name="Matsumoto Y."/>
            <person name="Kinjo T."/>
            <person name="Motooka D."/>
            <person name="Nabeya D."/>
            <person name="Jung N."/>
            <person name="Uechi K."/>
            <person name="Horii T."/>
            <person name="Iida T."/>
            <person name="Fujita J."/>
            <person name="Nakamura S."/>
        </authorList>
    </citation>
    <scope>NUCLEOTIDE SEQUENCE [LARGE SCALE GENOMIC DNA]</scope>
    <source>
        <strain evidence="1 2">JCM 14233</strain>
    </source>
</reference>